<keyword evidence="1" id="KW-0732">Signal</keyword>
<feature type="signal peptide" evidence="1">
    <location>
        <begin position="1"/>
        <end position="24"/>
    </location>
</feature>
<dbReference type="InterPro" id="IPR032466">
    <property type="entry name" value="Metal_Hydrolase"/>
</dbReference>
<accession>A0A2M8VZW4</accession>
<dbReference type="AlphaFoldDB" id="A0A2M8VZW4"/>
<dbReference type="InterPro" id="IPR000014">
    <property type="entry name" value="PAS"/>
</dbReference>
<organism evidence="3 4">
    <name type="scientific">Polynucleobacter brandtiae</name>
    <dbReference type="NCBI Taxonomy" id="1938816"/>
    <lineage>
        <taxon>Bacteria</taxon>
        <taxon>Pseudomonadati</taxon>
        <taxon>Pseudomonadota</taxon>
        <taxon>Betaproteobacteria</taxon>
        <taxon>Burkholderiales</taxon>
        <taxon>Burkholderiaceae</taxon>
        <taxon>Polynucleobacter</taxon>
    </lineage>
</organism>
<evidence type="ECO:0000313" key="3">
    <source>
        <dbReference type="EMBL" id="PJI83396.1"/>
    </source>
</evidence>
<dbReference type="Gene3D" id="3.10.310.70">
    <property type="match status" value="1"/>
</dbReference>
<dbReference type="PANTHER" id="PTHR22642:SF2">
    <property type="entry name" value="PROTEIN LONG AFTER FAR-RED 3"/>
    <property type="match status" value="1"/>
</dbReference>
<dbReference type="PROSITE" id="PS50112">
    <property type="entry name" value="PAS"/>
    <property type="match status" value="1"/>
</dbReference>
<reference evidence="3 4" key="1">
    <citation type="submission" date="2017-11" db="EMBL/GenBank/DDBJ databases">
        <title>Genomic Encyclopedia of Type Strains, Phase III (KMG-III): the genomes of soil and plant-associated and newly described type strains.</title>
        <authorList>
            <person name="Whitman W."/>
        </authorList>
    </citation>
    <scope>NUCLEOTIDE SEQUENCE [LARGE SCALE GENOMIC DNA]</scope>
    <source>
        <strain evidence="3 4">UB-Domo-W1</strain>
    </source>
</reference>
<dbReference type="CDD" id="cd01300">
    <property type="entry name" value="YtcJ_like"/>
    <property type="match status" value="1"/>
</dbReference>
<evidence type="ECO:0000313" key="4">
    <source>
        <dbReference type="Proteomes" id="UP000229366"/>
    </source>
</evidence>
<feature type="chain" id="PRO_5014760538" description="PAS domain-containing protein" evidence="1">
    <location>
        <begin position="25"/>
        <end position="598"/>
    </location>
</feature>
<dbReference type="RefSeq" id="WP_100379101.1">
    <property type="nucleotide sequence ID" value="NZ_CBCSBW010000001.1"/>
</dbReference>
<dbReference type="InterPro" id="IPR011059">
    <property type="entry name" value="Metal-dep_hydrolase_composite"/>
</dbReference>
<dbReference type="PANTHER" id="PTHR22642">
    <property type="entry name" value="IMIDAZOLONEPROPIONASE"/>
    <property type="match status" value="1"/>
</dbReference>
<proteinExistence type="predicted"/>
<dbReference type="OrthoDB" id="8579267at2"/>
<dbReference type="EMBL" id="PGTX01000001">
    <property type="protein sequence ID" value="PJI83396.1"/>
    <property type="molecule type" value="Genomic_DNA"/>
</dbReference>
<feature type="domain" description="PAS" evidence="2">
    <location>
        <begin position="165"/>
        <end position="189"/>
    </location>
</feature>
<dbReference type="Proteomes" id="UP000229366">
    <property type="component" value="Unassembled WGS sequence"/>
</dbReference>
<dbReference type="Pfam" id="PF07969">
    <property type="entry name" value="Amidohydro_3"/>
    <property type="match status" value="1"/>
</dbReference>
<comment type="caution">
    <text evidence="3">The sequence shown here is derived from an EMBL/GenBank/DDBJ whole genome shotgun (WGS) entry which is preliminary data.</text>
</comment>
<dbReference type="Gene3D" id="2.30.40.10">
    <property type="entry name" value="Urease, subunit C, domain 1"/>
    <property type="match status" value="1"/>
</dbReference>
<dbReference type="Gene3D" id="3.20.20.140">
    <property type="entry name" value="Metal-dependent hydrolases"/>
    <property type="match status" value="1"/>
</dbReference>
<dbReference type="SUPFAM" id="SSF51556">
    <property type="entry name" value="Metallo-dependent hydrolases"/>
    <property type="match status" value="1"/>
</dbReference>
<dbReference type="InterPro" id="IPR033932">
    <property type="entry name" value="YtcJ-like"/>
</dbReference>
<protein>
    <recommendedName>
        <fullName evidence="2">PAS domain-containing protein</fullName>
    </recommendedName>
</protein>
<evidence type="ECO:0000256" key="1">
    <source>
        <dbReference type="SAM" id="SignalP"/>
    </source>
</evidence>
<dbReference type="GO" id="GO:0016810">
    <property type="term" value="F:hydrolase activity, acting on carbon-nitrogen (but not peptide) bonds"/>
    <property type="evidence" value="ECO:0007669"/>
    <property type="project" value="InterPro"/>
</dbReference>
<dbReference type="InterPro" id="IPR013108">
    <property type="entry name" value="Amidohydro_3"/>
</dbReference>
<gene>
    <name evidence="3" type="ORF">B0G85_0794</name>
</gene>
<keyword evidence="4" id="KW-1185">Reference proteome</keyword>
<dbReference type="SUPFAM" id="SSF51338">
    <property type="entry name" value="Composite domain of metallo-dependent hydrolases"/>
    <property type="match status" value="1"/>
</dbReference>
<evidence type="ECO:0000259" key="2">
    <source>
        <dbReference type="PROSITE" id="PS50112"/>
    </source>
</evidence>
<sequence length="598" mass="64999">MNYQFILKSLPILSVCCLSNLALAEIQILKASTIITMDEKNPRAEAIAFDTDTKKITAIGALKDVRASAPNATVKDLGSTVLMPGFIDPHNHPILSGLSTQEPAFWVAPYVGYKTWADVQAKILKEDAKGAPGVPLVFNGVDRLLQKAPLPTRDVLDKLTPSGRPIILLDNSGHAVYFNSATIKLLGWQGKKPPADPVGGSYGRYKDGTSNGTANESAALFAVVGPILPKAIPHVLLSGAKWYALMASNGITSTSEHTYNTGQYKGYLALASTPNSPMRMHVYHMAIEADAADKVTWPDPSMVRKNGIKLWADGSPWLGTVATSFGYLDNPQTRNAGIVLGPLGEKGMNYTRSQLDDMLDKFAPMGYQMAFHCNGDVGFDVVLDAYERALAKYNLLGTDHRWRVEHLGAARGDQFKRAESLGVTVSLAPFQYIYWGDLLDGTMFKPEYGAQWQRMNDAFKSNVHTSFHNDGSVSPPNTLRNIQRMVTRTTDAGNVHGANQAVTLDQALKASTINGAYQLKREKEIGSLEVGKYADLVELSADITAVKPGEILEKVKVNGTWLGGKKIDTAQFIQEVTAIDPSEHQGLAADSLKTMHSH</sequence>
<name>A0A2M8VZW4_9BURK</name>